<organism evidence="1 2">
    <name type="scientific">Pistacia atlantica</name>
    <dbReference type="NCBI Taxonomy" id="434234"/>
    <lineage>
        <taxon>Eukaryota</taxon>
        <taxon>Viridiplantae</taxon>
        <taxon>Streptophyta</taxon>
        <taxon>Embryophyta</taxon>
        <taxon>Tracheophyta</taxon>
        <taxon>Spermatophyta</taxon>
        <taxon>Magnoliopsida</taxon>
        <taxon>eudicotyledons</taxon>
        <taxon>Gunneridae</taxon>
        <taxon>Pentapetalae</taxon>
        <taxon>rosids</taxon>
        <taxon>malvids</taxon>
        <taxon>Sapindales</taxon>
        <taxon>Anacardiaceae</taxon>
        <taxon>Pistacia</taxon>
    </lineage>
</organism>
<gene>
    <name evidence="1" type="ORF">Patl1_12350</name>
</gene>
<evidence type="ECO:0000313" key="1">
    <source>
        <dbReference type="EMBL" id="KAJ0083144.1"/>
    </source>
</evidence>
<dbReference type="EMBL" id="CM047908">
    <property type="protein sequence ID" value="KAJ0083144.1"/>
    <property type="molecule type" value="Genomic_DNA"/>
</dbReference>
<accession>A0ACC1AA73</accession>
<protein>
    <submittedName>
        <fullName evidence="1">Uncharacterized protein</fullName>
    </submittedName>
</protein>
<name>A0ACC1AA73_9ROSI</name>
<evidence type="ECO:0000313" key="2">
    <source>
        <dbReference type="Proteomes" id="UP001164250"/>
    </source>
</evidence>
<proteinExistence type="predicted"/>
<keyword evidence="2" id="KW-1185">Reference proteome</keyword>
<sequence>MKKQGLHILSKELPL</sequence>
<dbReference type="Proteomes" id="UP001164250">
    <property type="component" value="Chromosome 12"/>
</dbReference>
<comment type="caution">
    <text evidence="1">The sequence shown here is derived from an EMBL/GenBank/DDBJ whole genome shotgun (WGS) entry which is preliminary data.</text>
</comment>
<reference evidence="2" key="1">
    <citation type="journal article" date="2023" name="G3 (Bethesda)">
        <title>Genome assembly and association tests identify interacting loci associated with vigor, precocity, and sex in interspecific pistachio rootstocks.</title>
        <authorList>
            <person name="Palmer W."/>
            <person name="Jacygrad E."/>
            <person name="Sagayaradj S."/>
            <person name="Cavanaugh K."/>
            <person name="Han R."/>
            <person name="Bertier L."/>
            <person name="Beede B."/>
            <person name="Kafkas S."/>
            <person name="Golino D."/>
            <person name="Preece J."/>
            <person name="Michelmore R."/>
        </authorList>
    </citation>
    <scope>NUCLEOTIDE SEQUENCE [LARGE SCALE GENOMIC DNA]</scope>
</reference>